<reference evidence="2" key="2">
    <citation type="submission" date="2020-08" db="EMBL/GenBank/DDBJ databases">
        <authorList>
            <person name="Chen M."/>
            <person name="Teng W."/>
            <person name="Zhao L."/>
            <person name="Hu C."/>
            <person name="Zhou Y."/>
            <person name="Han B."/>
            <person name="Song L."/>
            <person name="Shu W."/>
        </authorList>
    </citation>
    <scope>NUCLEOTIDE SEQUENCE</scope>
    <source>
        <strain evidence="2">FACHB-1277</strain>
    </source>
</reference>
<dbReference type="PANTHER" id="PTHR34107:SF6">
    <property type="entry name" value="SLR0981 PROTEIN"/>
    <property type="match status" value="1"/>
</dbReference>
<keyword evidence="2" id="KW-0540">Nuclease</keyword>
<keyword evidence="3" id="KW-1185">Reference proteome</keyword>
<dbReference type="InterPro" id="IPR012296">
    <property type="entry name" value="Nuclease_put_TT1808"/>
</dbReference>
<dbReference type="CDD" id="cd06260">
    <property type="entry name" value="DUF820-like"/>
    <property type="match status" value="1"/>
</dbReference>
<sequence length="190" mass="21689">MNTVTLNLEAIAKIADDRFYDLCLANPDVKFERNSRGEVIILAPTGGETGIYNAGLIAQFWIWNNRLKLGKVFDSSTCFKLPNNANRSPDVSWISLERWDALTDSHKEKFPPITPDFVLELMSQTDTRKETQAKMLEYIENGARLGWLLDRRANIVEIYRQNQVVEVLNNPDLLSGEDVLPEFSLDLRSL</sequence>
<dbReference type="PANTHER" id="PTHR34107">
    <property type="entry name" value="SLL0198 PROTEIN-RELATED"/>
    <property type="match status" value="1"/>
</dbReference>
<dbReference type="InterPro" id="IPR011335">
    <property type="entry name" value="Restrct_endonuc-II-like"/>
</dbReference>
<reference evidence="2" key="1">
    <citation type="journal article" date="2015" name="ISME J.">
        <title>Draft Genome Sequence of Streptomyces incarnatus NRRL8089, which Produces the Nucleoside Antibiotic Sinefungin.</title>
        <authorList>
            <person name="Oshima K."/>
            <person name="Hattori M."/>
            <person name="Shimizu H."/>
            <person name="Fukuda K."/>
            <person name="Nemoto M."/>
            <person name="Inagaki K."/>
            <person name="Tamura T."/>
        </authorList>
    </citation>
    <scope>NUCLEOTIDE SEQUENCE</scope>
    <source>
        <strain evidence="2">FACHB-1277</strain>
    </source>
</reference>
<dbReference type="InterPro" id="IPR008538">
    <property type="entry name" value="Uma2"/>
</dbReference>
<feature type="domain" description="Putative restriction endonuclease" evidence="1">
    <location>
        <begin position="17"/>
        <end position="187"/>
    </location>
</feature>
<keyword evidence="2" id="KW-0378">Hydrolase</keyword>
<dbReference type="Pfam" id="PF05685">
    <property type="entry name" value="Uma2"/>
    <property type="match status" value="1"/>
</dbReference>
<comment type="caution">
    <text evidence="2">The sequence shown here is derived from an EMBL/GenBank/DDBJ whole genome shotgun (WGS) entry which is preliminary data.</text>
</comment>
<name>A0A926USD3_9CYAN</name>
<organism evidence="2 3">
    <name type="scientific">Pseudanabaena cinerea FACHB-1277</name>
    <dbReference type="NCBI Taxonomy" id="2949581"/>
    <lineage>
        <taxon>Bacteria</taxon>
        <taxon>Bacillati</taxon>
        <taxon>Cyanobacteriota</taxon>
        <taxon>Cyanophyceae</taxon>
        <taxon>Pseudanabaenales</taxon>
        <taxon>Pseudanabaenaceae</taxon>
        <taxon>Pseudanabaena</taxon>
        <taxon>Pseudanabaena cinerea</taxon>
    </lineage>
</organism>
<evidence type="ECO:0000313" key="2">
    <source>
        <dbReference type="EMBL" id="MBD2149427.1"/>
    </source>
</evidence>
<evidence type="ECO:0000313" key="3">
    <source>
        <dbReference type="Proteomes" id="UP000631421"/>
    </source>
</evidence>
<accession>A0A926USD3</accession>
<dbReference type="SUPFAM" id="SSF52980">
    <property type="entry name" value="Restriction endonuclease-like"/>
    <property type="match status" value="1"/>
</dbReference>
<dbReference type="RefSeq" id="WP_190349793.1">
    <property type="nucleotide sequence ID" value="NZ_JACJPY010000008.1"/>
</dbReference>
<dbReference type="Proteomes" id="UP000631421">
    <property type="component" value="Unassembled WGS sequence"/>
</dbReference>
<protein>
    <submittedName>
        <fullName evidence="2">Uma2 family endonuclease</fullName>
    </submittedName>
</protein>
<dbReference type="Gene3D" id="3.90.1570.10">
    <property type="entry name" value="tt1808, chain A"/>
    <property type="match status" value="1"/>
</dbReference>
<keyword evidence="2" id="KW-0255">Endonuclease</keyword>
<dbReference type="GO" id="GO:0004519">
    <property type="term" value="F:endonuclease activity"/>
    <property type="evidence" value="ECO:0007669"/>
    <property type="project" value="UniProtKB-KW"/>
</dbReference>
<evidence type="ECO:0000259" key="1">
    <source>
        <dbReference type="Pfam" id="PF05685"/>
    </source>
</evidence>
<gene>
    <name evidence="2" type="ORF">H6F44_04695</name>
</gene>
<dbReference type="AlphaFoldDB" id="A0A926USD3"/>
<proteinExistence type="predicted"/>
<dbReference type="EMBL" id="JACJPY010000008">
    <property type="protein sequence ID" value="MBD2149427.1"/>
    <property type="molecule type" value="Genomic_DNA"/>
</dbReference>